<reference evidence="3" key="1">
    <citation type="submission" date="2017-10" db="EMBL/GenBank/DDBJ databases">
        <title>Draft genome sequences of strains TRE 1, TRE 9, TRE H and TRI 7, isolated from tamarins, belonging to four potential novel Bifidobacterium species.</title>
        <authorList>
            <person name="Mattarelli P."/>
            <person name="Modesto M."/>
            <person name="Puglisi E."/>
            <person name="Morelli L."/>
            <person name="Bonetti A."/>
            <person name="Spezio C."/>
            <person name="Sandri C."/>
        </authorList>
    </citation>
    <scope>NUCLEOTIDE SEQUENCE [LARGE SCALE GENOMIC DNA]</scope>
    <source>
        <strain evidence="3">TREH</strain>
    </source>
</reference>
<dbReference type="RefSeq" id="WP_100494875.1">
    <property type="nucleotide sequence ID" value="NZ_PEBJ01000007.1"/>
</dbReference>
<keyword evidence="1" id="KW-0812">Transmembrane</keyword>
<keyword evidence="1" id="KW-1133">Transmembrane helix</keyword>
<accession>A0A2M9HHZ2</accession>
<dbReference type="Proteomes" id="UP000229239">
    <property type="component" value="Unassembled WGS sequence"/>
</dbReference>
<organism evidence="2 3">
    <name type="scientific">Bifidobacterium felsineum</name>
    <dbReference type="NCBI Taxonomy" id="2045440"/>
    <lineage>
        <taxon>Bacteria</taxon>
        <taxon>Bacillati</taxon>
        <taxon>Actinomycetota</taxon>
        <taxon>Actinomycetes</taxon>
        <taxon>Bifidobacteriales</taxon>
        <taxon>Bifidobacteriaceae</taxon>
        <taxon>Bifidobacterium</taxon>
    </lineage>
</organism>
<dbReference type="AlphaFoldDB" id="A0A2M9HHZ2"/>
<evidence type="ECO:0008006" key="4">
    <source>
        <dbReference type="Google" id="ProtNLM"/>
    </source>
</evidence>
<feature type="transmembrane region" description="Helical" evidence="1">
    <location>
        <begin position="21"/>
        <end position="43"/>
    </location>
</feature>
<dbReference type="InterPro" id="IPR025699">
    <property type="entry name" value="ABC2_memb-like"/>
</dbReference>
<evidence type="ECO:0000256" key="1">
    <source>
        <dbReference type="SAM" id="Phobius"/>
    </source>
</evidence>
<feature type="transmembrane region" description="Helical" evidence="1">
    <location>
        <begin position="129"/>
        <end position="162"/>
    </location>
</feature>
<dbReference type="OrthoDB" id="3230582at2"/>
<protein>
    <recommendedName>
        <fullName evidence="4">ABC-2 transporter permease</fullName>
    </recommendedName>
</protein>
<dbReference type="Pfam" id="PF13346">
    <property type="entry name" value="ABC2_membrane_5"/>
    <property type="match status" value="1"/>
</dbReference>
<evidence type="ECO:0000313" key="3">
    <source>
        <dbReference type="Proteomes" id="UP000229239"/>
    </source>
</evidence>
<dbReference type="EMBL" id="PEBJ01000007">
    <property type="protein sequence ID" value="PJM76432.1"/>
    <property type="molecule type" value="Genomic_DNA"/>
</dbReference>
<name>A0A2M9HHZ2_9BIFI</name>
<sequence>MVSALSKRIHLHAERIAVRMDFAALTGNSAVMNVIAFLAPLVFTAFTWQSGPDESGLPLTVMAYLTVMYWVASIAVLFQFNSDNQLASARMIGVMPVSRRTQVNMRYCSASLLFLICFAELGIEIALSRLWFGIGLSALVTVMPLAMAAFVVLAAIVIPVFYSCGDFVKAYSRLFTGAITVFFAVQIILLLLPDGLRSQVLSTSITVSPIGWVVIGVIAIVSLIVSYRMSLRIWSTKEL</sequence>
<gene>
    <name evidence="2" type="ORF">CSQ86_09340</name>
</gene>
<feature type="transmembrane region" description="Helical" evidence="1">
    <location>
        <begin position="174"/>
        <end position="193"/>
    </location>
</feature>
<evidence type="ECO:0000313" key="2">
    <source>
        <dbReference type="EMBL" id="PJM76432.1"/>
    </source>
</evidence>
<feature type="transmembrane region" description="Helical" evidence="1">
    <location>
        <begin position="103"/>
        <end position="123"/>
    </location>
</feature>
<feature type="transmembrane region" description="Helical" evidence="1">
    <location>
        <begin position="205"/>
        <end position="227"/>
    </location>
</feature>
<comment type="caution">
    <text evidence="2">The sequence shown here is derived from an EMBL/GenBank/DDBJ whole genome shotgun (WGS) entry which is preliminary data.</text>
</comment>
<keyword evidence="3" id="KW-1185">Reference proteome</keyword>
<proteinExistence type="predicted"/>
<keyword evidence="1" id="KW-0472">Membrane</keyword>
<feature type="transmembrane region" description="Helical" evidence="1">
    <location>
        <begin position="63"/>
        <end position="82"/>
    </location>
</feature>